<comment type="caution">
    <text evidence="1">The sequence shown here is derived from an EMBL/GenBank/DDBJ whole genome shotgun (WGS) entry which is preliminary data.</text>
</comment>
<name>A0A0F9JZX7_9ZZZZ</name>
<accession>A0A0F9JZX7</accession>
<evidence type="ECO:0000313" key="1">
    <source>
        <dbReference type="EMBL" id="KKM68021.1"/>
    </source>
</evidence>
<dbReference type="AlphaFoldDB" id="A0A0F9JZX7"/>
<organism evidence="1">
    <name type="scientific">marine sediment metagenome</name>
    <dbReference type="NCBI Taxonomy" id="412755"/>
    <lineage>
        <taxon>unclassified sequences</taxon>
        <taxon>metagenomes</taxon>
        <taxon>ecological metagenomes</taxon>
    </lineage>
</organism>
<proteinExistence type="predicted"/>
<gene>
    <name evidence="1" type="ORF">LCGC14_1465120</name>
</gene>
<protein>
    <submittedName>
        <fullName evidence="1">Uncharacterized protein</fullName>
    </submittedName>
</protein>
<sequence length="133" mass="15660">MTEKQHVTIGRITGKFPETFHPKAVKAFFSFTDRGKSVEVPSEAKQDYENLLDAHKWYEVTNEQMMMSFHECGGFLLADYLRQNLPLAFLIRVFDCCRKGNGFIPWFYYNGWESWKGPKPPEEFERFAPCYVL</sequence>
<dbReference type="EMBL" id="LAZR01010245">
    <property type="protein sequence ID" value="KKM68021.1"/>
    <property type="molecule type" value="Genomic_DNA"/>
</dbReference>
<reference evidence="1" key="1">
    <citation type="journal article" date="2015" name="Nature">
        <title>Complex archaea that bridge the gap between prokaryotes and eukaryotes.</title>
        <authorList>
            <person name="Spang A."/>
            <person name="Saw J.H."/>
            <person name="Jorgensen S.L."/>
            <person name="Zaremba-Niedzwiedzka K."/>
            <person name="Martijn J."/>
            <person name="Lind A.E."/>
            <person name="van Eijk R."/>
            <person name="Schleper C."/>
            <person name="Guy L."/>
            <person name="Ettema T.J."/>
        </authorList>
    </citation>
    <scope>NUCLEOTIDE SEQUENCE</scope>
</reference>